<name>A0AAV3QL95_LITER</name>
<protein>
    <submittedName>
        <fullName evidence="1">Uncharacterized protein</fullName>
    </submittedName>
</protein>
<accession>A0AAV3QL95</accession>
<evidence type="ECO:0000313" key="2">
    <source>
        <dbReference type="Proteomes" id="UP001454036"/>
    </source>
</evidence>
<sequence length="67" mass="7213">MADGGPSPLPEDGLKRPLIPAAEIISQKLNPHISFVDIVQGSTSKTKTPYLDPSSLSFNPVSLYNDF</sequence>
<organism evidence="1 2">
    <name type="scientific">Lithospermum erythrorhizon</name>
    <name type="common">Purple gromwell</name>
    <name type="synonym">Lithospermum officinale var. erythrorhizon</name>
    <dbReference type="NCBI Taxonomy" id="34254"/>
    <lineage>
        <taxon>Eukaryota</taxon>
        <taxon>Viridiplantae</taxon>
        <taxon>Streptophyta</taxon>
        <taxon>Embryophyta</taxon>
        <taxon>Tracheophyta</taxon>
        <taxon>Spermatophyta</taxon>
        <taxon>Magnoliopsida</taxon>
        <taxon>eudicotyledons</taxon>
        <taxon>Gunneridae</taxon>
        <taxon>Pentapetalae</taxon>
        <taxon>asterids</taxon>
        <taxon>lamiids</taxon>
        <taxon>Boraginales</taxon>
        <taxon>Boraginaceae</taxon>
        <taxon>Boraginoideae</taxon>
        <taxon>Lithospermeae</taxon>
        <taxon>Lithospermum</taxon>
    </lineage>
</organism>
<dbReference type="EMBL" id="BAABME010004900">
    <property type="protein sequence ID" value="GAA0163946.1"/>
    <property type="molecule type" value="Genomic_DNA"/>
</dbReference>
<gene>
    <name evidence="1" type="ORF">LIER_19695</name>
</gene>
<keyword evidence="2" id="KW-1185">Reference proteome</keyword>
<dbReference type="AlphaFoldDB" id="A0AAV3QL95"/>
<proteinExistence type="predicted"/>
<dbReference type="Proteomes" id="UP001454036">
    <property type="component" value="Unassembled WGS sequence"/>
</dbReference>
<comment type="caution">
    <text evidence="1">The sequence shown here is derived from an EMBL/GenBank/DDBJ whole genome shotgun (WGS) entry which is preliminary data.</text>
</comment>
<reference evidence="1 2" key="1">
    <citation type="submission" date="2024-01" db="EMBL/GenBank/DDBJ databases">
        <title>The complete chloroplast genome sequence of Lithospermum erythrorhizon: insights into the phylogenetic relationship among Boraginaceae species and the maternal lineages of purple gromwells.</title>
        <authorList>
            <person name="Okada T."/>
            <person name="Watanabe K."/>
        </authorList>
    </citation>
    <scope>NUCLEOTIDE SEQUENCE [LARGE SCALE GENOMIC DNA]</scope>
</reference>
<evidence type="ECO:0000313" key="1">
    <source>
        <dbReference type="EMBL" id="GAA0163946.1"/>
    </source>
</evidence>